<dbReference type="OrthoDB" id="9761650at2"/>
<evidence type="ECO:0000259" key="2">
    <source>
        <dbReference type="Pfam" id="PF13203"/>
    </source>
</evidence>
<dbReference type="AlphaFoldDB" id="A0A4Q0XVH1"/>
<evidence type="ECO:0008006" key="5">
    <source>
        <dbReference type="Google" id="ProtNLM"/>
    </source>
</evidence>
<dbReference type="Pfam" id="PF13203">
    <property type="entry name" value="DUF2201_N"/>
    <property type="match status" value="1"/>
</dbReference>
<gene>
    <name evidence="3" type="ORF">CRV06_13230</name>
</gene>
<dbReference type="STRING" id="877500.GCA_000935065_03212"/>
<protein>
    <recommendedName>
        <fullName evidence="5">Metallopeptidase</fullName>
    </recommendedName>
</protein>
<organism evidence="3 4">
    <name type="scientific">Halarcobacter anaerophilus</name>
    <dbReference type="NCBI Taxonomy" id="877500"/>
    <lineage>
        <taxon>Bacteria</taxon>
        <taxon>Pseudomonadati</taxon>
        <taxon>Campylobacterota</taxon>
        <taxon>Epsilonproteobacteria</taxon>
        <taxon>Campylobacterales</taxon>
        <taxon>Arcobacteraceae</taxon>
        <taxon>Halarcobacter</taxon>
    </lineage>
</organism>
<feature type="domain" description="VWA-like" evidence="1">
    <location>
        <begin position="259"/>
        <end position="381"/>
    </location>
</feature>
<dbReference type="PANTHER" id="PTHR38730:SF1">
    <property type="entry name" value="SLL7028 PROTEIN"/>
    <property type="match status" value="1"/>
</dbReference>
<keyword evidence="4" id="KW-1185">Reference proteome</keyword>
<dbReference type="Pfam" id="PF09967">
    <property type="entry name" value="DUF2201"/>
    <property type="match status" value="1"/>
</dbReference>
<evidence type="ECO:0000259" key="1">
    <source>
        <dbReference type="Pfam" id="PF09967"/>
    </source>
</evidence>
<evidence type="ECO:0000313" key="3">
    <source>
        <dbReference type="EMBL" id="RXJ61580.1"/>
    </source>
</evidence>
<accession>A0A4Q0XVH1</accession>
<reference evidence="3 4" key="1">
    <citation type="submission" date="2017-10" db="EMBL/GenBank/DDBJ databases">
        <title>Genomics of the genus Arcobacter.</title>
        <authorList>
            <person name="Perez-Cataluna A."/>
            <person name="Figueras M.J."/>
        </authorList>
    </citation>
    <scope>NUCLEOTIDE SEQUENCE [LARGE SCALE GENOMIC DNA]</scope>
    <source>
        <strain evidence="3 4">DSM 24636</strain>
    </source>
</reference>
<evidence type="ECO:0000313" key="4">
    <source>
        <dbReference type="Proteomes" id="UP000290191"/>
    </source>
</evidence>
<feature type="domain" description="Putative metallopeptidase" evidence="2">
    <location>
        <begin position="8"/>
        <end position="252"/>
    </location>
</feature>
<sequence length="382" mass="43941">MDANRLLIKAKSQLTSKHPYFGMLASRLRHEEDKDISFYASNGKRFKYNPEFIQNCSKDELIFILTNCVMHHILSHQQRKLNRKGNLWQLATDFAINSMLKKNGLKIPKGANYNKEFKNMYAEEIYKVLLEQNNFEGTNAFDDKTDKSNNTLVDTKEETRESIFANIDNIQEIDDEKDEEQWEYAATLAKEVAQRKSLMPSGFERFAKKMKAKNIDWRFELYNAINRHMRNNYAFMPPNKKHIYRGIALPSLASDTLSLVVAIDTSGSIKDELLGAFIEEFKSIMQNFPSVAIELIIADAKVQGHYSFQGGDELKFSLKGGGGTDYRPVFEYIEANLPMSSMLLYFTDGEGIFPKIPPPYEVLWALSNKKNKIPFGRSLVIF</sequence>
<dbReference type="Proteomes" id="UP000290191">
    <property type="component" value="Unassembled WGS sequence"/>
</dbReference>
<dbReference type="PANTHER" id="PTHR38730">
    <property type="entry name" value="SLL7028 PROTEIN"/>
    <property type="match status" value="1"/>
</dbReference>
<comment type="caution">
    <text evidence="3">The sequence shown here is derived from an EMBL/GenBank/DDBJ whole genome shotgun (WGS) entry which is preliminary data.</text>
</comment>
<dbReference type="EMBL" id="PDKO01000014">
    <property type="protein sequence ID" value="RXJ61580.1"/>
    <property type="molecule type" value="Genomic_DNA"/>
</dbReference>
<name>A0A4Q0XVH1_9BACT</name>
<proteinExistence type="predicted"/>
<dbReference type="InterPro" id="IPR025154">
    <property type="entry name" value="Put_metallopeptidase_dom"/>
</dbReference>
<dbReference type="InterPro" id="IPR018698">
    <property type="entry name" value="VWA-like_dom"/>
</dbReference>